<dbReference type="OrthoDB" id="645173at2"/>
<proteinExistence type="predicted"/>
<dbReference type="Proteomes" id="UP000251889">
    <property type="component" value="Unassembled WGS sequence"/>
</dbReference>
<evidence type="ECO:0000259" key="2">
    <source>
        <dbReference type="Pfam" id="PF16344"/>
    </source>
</evidence>
<dbReference type="RefSeq" id="WP_112747342.1">
    <property type="nucleotide sequence ID" value="NZ_QMFY01000006.1"/>
</dbReference>
<dbReference type="PANTHER" id="PTHR30273:SF2">
    <property type="entry name" value="PROTEIN FECR"/>
    <property type="match status" value="1"/>
</dbReference>
<dbReference type="GO" id="GO:0016989">
    <property type="term" value="F:sigma factor antagonist activity"/>
    <property type="evidence" value="ECO:0007669"/>
    <property type="project" value="TreeGrafter"/>
</dbReference>
<feature type="domain" description="FecR protein" evidence="1">
    <location>
        <begin position="125"/>
        <end position="210"/>
    </location>
</feature>
<accession>A0A364Y2K4</accession>
<dbReference type="Gene3D" id="2.60.120.1440">
    <property type="match status" value="1"/>
</dbReference>
<dbReference type="PANTHER" id="PTHR30273">
    <property type="entry name" value="PERIPLASMIC SIGNAL SENSOR AND SIGMA FACTOR ACTIVATOR FECR-RELATED"/>
    <property type="match status" value="1"/>
</dbReference>
<sequence length="339" mass="38000">MTKEEFQDLLQRYTAGQCSEAERREVDRWFANVSDEDIDLDASEKQDIHDHILAEIQYALPSGRKRIKPNSFTLLKVAASVLATVLVTYLIFHRSWSSSTDQVAYDPMDTDEEHLHHLNTTTDVVLMKLPDSSTVALNPNAEISYAREWHGNKREVRLVGEAFFNVVKDSQRPFYVYGGDIVTKVLGTSFSVNAAKDAKSIKVAVRTGKVSVYEDKEPVKSKVSSSHGVVLTPNEEVEFFVDNRHWVTSLVEQPKPSPGVNKSEEFVFSNTTMDQIIERVEKSYAIDVIVDSDSIHACTFTGDVSAMELYDMLNVICKTTGNSYEVKGTKILITGKGCD</sequence>
<dbReference type="Pfam" id="PF16344">
    <property type="entry name" value="FecR_C"/>
    <property type="match status" value="1"/>
</dbReference>
<keyword evidence="4" id="KW-1185">Reference proteome</keyword>
<organism evidence="3 4">
    <name type="scientific">Pseudochryseolinea flava</name>
    <dbReference type="NCBI Taxonomy" id="2059302"/>
    <lineage>
        <taxon>Bacteria</taxon>
        <taxon>Pseudomonadati</taxon>
        <taxon>Bacteroidota</taxon>
        <taxon>Cytophagia</taxon>
        <taxon>Cytophagales</taxon>
        <taxon>Fulvivirgaceae</taxon>
        <taxon>Pseudochryseolinea</taxon>
    </lineage>
</organism>
<evidence type="ECO:0000313" key="3">
    <source>
        <dbReference type="EMBL" id="RAW00542.1"/>
    </source>
</evidence>
<evidence type="ECO:0008006" key="5">
    <source>
        <dbReference type="Google" id="ProtNLM"/>
    </source>
</evidence>
<dbReference type="EMBL" id="QMFY01000006">
    <property type="protein sequence ID" value="RAW00542.1"/>
    <property type="molecule type" value="Genomic_DNA"/>
</dbReference>
<dbReference type="InterPro" id="IPR012373">
    <property type="entry name" value="Ferrdict_sens_TM"/>
</dbReference>
<dbReference type="InterPro" id="IPR006860">
    <property type="entry name" value="FecR"/>
</dbReference>
<dbReference type="AlphaFoldDB" id="A0A364Y2K4"/>
<evidence type="ECO:0000259" key="1">
    <source>
        <dbReference type="Pfam" id="PF04773"/>
    </source>
</evidence>
<reference evidence="3 4" key="1">
    <citation type="submission" date="2018-06" db="EMBL/GenBank/DDBJ databases">
        <title>Chryseolinea flavus sp. nov., a member of the phylum Bacteroidetes isolated from soil.</title>
        <authorList>
            <person name="Li Y."/>
            <person name="Wang J."/>
        </authorList>
    </citation>
    <scope>NUCLEOTIDE SEQUENCE [LARGE SCALE GENOMIC DNA]</scope>
    <source>
        <strain evidence="3 4">SDU1-6</strain>
    </source>
</reference>
<name>A0A364Y2K4_9BACT</name>
<dbReference type="InterPro" id="IPR032508">
    <property type="entry name" value="FecR_C"/>
</dbReference>
<evidence type="ECO:0000313" key="4">
    <source>
        <dbReference type="Proteomes" id="UP000251889"/>
    </source>
</evidence>
<comment type="caution">
    <text evidence="3">The sequence shown here is derived from an EMBL/GenBank/DDBJ whole genome shotgun (WGS) entry which is preliminary data.</text>
</comment>
<dbReference type="PIRSF" id="PIRSF018266">
    <property type="entry name" value="FecR"/>
    <property type="match status" value="1"/>
</dbReference>
<feature type="domain" description="Protein FecR C-terminal" evidence="2">
    <location>
        <begin position="265"/>
        <end position="333"/>
    </location>
</feature>
<dbReference type="Gene3D" id="3.55.50.30">
    <property type="match status" value="1"/>
</dbReference>
<gene>
    <name evidence="3" type="ORF">DQQ10_13160</name>
</gene>
<dbReference type="Pfam" id="PF04773">
    <property type="entry name" value="FecR"/>
    <property type="match status" value="1"/>
</dbReference>
<protein>
    <recommendedName>
        <fullName evidence="5">FecR family protein</fullName>
    </recommendedName>
</protein>